<dbReference type="OrthoDB" id="9763189at2"/>
<dbReference type="PANTHER" id="PTHR48095:SF2">
    <property type="entry name" value="BIOTIN CARBOXYLASE, CHLOROPLASTIC"/>
    <property type="match status" value="1"/>
</dbReference>
<dbReference type="PROSITE" id="PS50979">
    <property type="entry name" value="BC"/>
    <property type="match status" value="1"/>
</dbReference>
<evidence type="ECO:0000256" key="13">
    <source>
        <dbReference type="ARBA" id="ARBA00023098"/>
    </source>
</evidence>
<dbReference type="InterPro" id="IPR004549">
    <property type="entry name" value="Acetyl_CoA_COase_biotin_COase"/>
</dbReference>
<keyword evidence="15 19" id="KW-0092">Biotin</keyword>
<dbReference type="GO" id="GO:0004075">
    <property type="term" value="F:biotin carboxylase activity"/>
    <property type="evidence" value="ECO:0007669"/>
    <property type="project" value="UniProtKB-EC"/>
</dbReference>
<sequence>MFDKILIANRGEIALRVIRACREMGIQSVAVHSTADADAMHVRMADEAICIGPAPSVDSYLHMAAIISACEITGAQAIHPGYGFLSENANFVQMVEDHDLTFIGPRAEHIRQMGDKITAKDTAKALGIPVVPGSPGGVPDMETAKKTAGEMGYPVIIKATAGGGGRGMKVAKSEAELEIAFRTARSEAKAAFGNDEVYIEKYLQKPRHIEIQVFGDGKGGAVHLGERDCSLQRRHQKVLEEAPGPVITEEQRARIGAICANAIGKMQYSGAGTVEFLFEDGEFYFIEMNTRLQVEHPVTEAIFGVDLVREQIMVAAGNRLSFRQEDLTIRGHAIEVRLNAEKLPNFTPSPGRVNTFHAPGGLGVRMDSALYSGYRIPPYYDSLIGKLIVHGRDRPEALARLKRALGELIIDGIDTTVPLFDALLDNPDVLAGRYDIHWLEKFLANELG</sequence>
<comment type="subunit">
    <text evidence="3 19">Acetyl-CoA carboxylase is a heterohexamer of biotin carboxyl carrier protein, biotin carboxylase and the two subunits of carboxyl transferase in a 2:2 complex.</text>
</comment>
<evidence type="ECO:0000259" key="20">
    <source>
        <dbReference type="PROSITE" id="PS50975"/>
    </source>
</evidence>
<dbReference type="NCBIfam" id="NF006367">
    <property type="entry name" value="PRK08591.1"/>
    <property type="match status" value="1"/>
</dbReference>
<keyword evidence="6 19" id="KW-0444">Lipid biosynthesis</keyword>
<dbReference type="Pfam" id="PF02786">
    <property type="entry name" value="CPSase_L_D2"/>
    <property type="match status" value="1"/>
</dbReference>
<dbReference type="PROSITE" id="PS00866">
    <property type="entry name" value="CPSASE_1"/>
    <property type="match status" value="1"/>
</dbReference>
<dbReference type="GO" id="GO:0005524">
    <property type="term" value="F:ATP binding"/>
    <property type="evidence" value="ECO:0007669"/>
    <property type="project" value="UniProtKB-UniRule"/>
</dbReference>
<dbReference type="Gene3D" id="3.30.1490.20">
    <property type="entry name" value="ATP-grasp fold, A domain"/>
    <property type="match status" value="1"/>
</dbReference>
<evidence type="ECO:0000256" key="1">
    <source>
        <dbReference type="ARBA" id="ARBA00003761"/>
    </source>
</evidence>
<evidence type="ECO:0000256" key="11">
    <source>
        <dbReference type="ARBA" id="ARBA00022840"/>
    </source>
</evidence>
<dbReference type="Pfam" id="PF02785">
    <property type="entry name" value="Biotin_carb_C"/>
    <property type="match status" value="1"/>
</dbReference>
<dbReference type="Gene3D" id="3.30.470.20">
    <property type="entry name" value="ATP-grasp fold, B domain"/>
    <property type="match status" value="1"/>
</dbReference>
<evidence type="ECO:0000256" key="16">
    <source>
        <dbReference type="ARBA" id="ARBA00033786"/>
    </source>
</evidence>
<dbReference type="Pfam" id="PF00289">
    <property type="entry name" value="Biotin_carb_N"/>
    <property type="match status" value="1"/>
</dbReference>
<dbReference type="GO" id="GO:0006633">
    <property type="term" value="P:fatty acid biosynthetic process"/>
    <property type="evidence" value="ECO:0007669"/>
    <property type="project" value="UniProtKB-KW"/>
</dbReference>
<dbReference type="InterPro" id="IPR005482">
    <property type="entry name" value="Biotin_COase_C"/>
</dbReference>
<dbReference type="InterPro" id="IPR016185">
    <property type="entry name" value="PreATP-grasp_dom_sf"/>
</dbReference>
<evidence type="ECO:0000256" key="18">
    <source>
        <dbReference type="PROSITE-ProRule" id="PRU00409"/>
    </source>
</evidence>
<evidence type="ECO:0000256" key="10">
    <source>
        <dbReference type="ARBA" id="ARBA00022832"/>
    </source>
</evidence>
<reference evidence="22 23" key="1">
    <citation type="journal article" date="2011" name="Syst. Appl. Microbiol.">
        <title>Defluviimonas denitrificans gen. nov., sp. nov., and Pararhodobacter aggregans gen. nov., sp. nov., non-phototrophic Rhodobacteraceae from the biofilter of a marine aquaculture.</title>
        <authorList>
            <person name="Foesel B.U."/>
            <person name="Drake H.L."/>
            <person name="Schramm A."/>
        </authorList>
    </citation>
    <scope>NUCLEOTIDE SEQUENCE [LARGE SCALE GENOMIC DNA]</scope>
    <source>
        <strain evidence="22 23">D1-19</strain>
    </source>
</reference>
<dbReference type="NCBIfam" id="TIGR00514">
    <property type="entry name" value="accC"/>
    <property type="match status" value="1"/>
</dbReference>
<evidence type="ECO:0000256" key="19">
    <source>
        <dbReference type="RuleBase" id="RU365063"/>
    </source>
</evidence>
<dbReference type="SUPFAM" id="SSF56059">
    <property type="entry name" value="Glutathione synthetase ATP-binding domain-like"/>
    <property type="match status" value="1"/>
</dbReference>
<dbReference type="GO" id="GO:0046872">
    <property type="term" value="F:metal ion binding"/>
    <property type="evidence" value="ECO:0007669"/>
    <property type="project" value="UniProtKB-KW"/>
</dbReference>
<keyword evidence="9 18" id="KW-0547">Nucleotide-binding</keyword>
<evidence type="ECO:0000256" key="7">
    <source>
        <dbReference type="ARBA" id="ARBA00022598"/>
    </source>
</evidence>
<dbReference type="InterPro" id="IPR011054">
    <property type="entry name" value="Rudment_hybrid_motif"/>
</dbReference>
<dbReference type="PROSITE" id="PS00867">
    <property type="entry name" value="CPSASE_2"/>
    <property type="match status" value="1"/>
</dbReference>
<dbReference type="AlphaFoldDB" id="A0A2T7UPF5"/>
<keyword evidence="23" id="KW-1185">Reference proteome</keyword>
<evidence type="ECO:0000256" key="9">
    <source>
        <dbReference type="ARBA" id="ARBA00022741"/>
    </source>
</evidence>
<dbReference type="SUPFAM" id="SSF52440">
    <property type="entry name" value="PreATP-grasp domain"/>
    <property type="match status" value="1"/>
</dbReference>
<evidence type="ECO:0000259" key="21">
    <source>
        <dbReference type="PROSITE" id="PS50979"/>
    </source>
</evidence>
<keyword evidence="8" id="KW-0479">Metal-binding</keyword>
<evidence type="ECO:0000256" key="15">
    <source>
        <dbReference type="ARBA" id="ARBA00023267"/>
    </source>
</evidence>
<dbReference type="InterPro" id="IPR005481">
    <property type="entry name" value="BC-like_N"/>
</dbReference>
<dbReference type="EMBL" id="QDDR01000008">
    <property type="protein sequence ID" value="PVE46605.1"/>
    <property type="molecule type" value="Genomic_DNA"/>
</dbReference>
<keyword evidence="13 19" id="KW-0443">Lipid metabolism</keyword>
<dbReference type="FunFam" id="3.30.1490.20:FF:000018">
    <property type="entry name" value="Biotin carboxylase"/>
    <property type="match status" value="1"/>
</dbReference>
<feature type="domain" description="Biotin carboxylation" evidence="21">
    <location>
        <begin position="1"/>
        <end position="444"/>
    </location>
</feature>
<dbReference type="InterPro" id="IPR005479">
    <property type="entry name" value="CPAse_ATP-bd"/>
</dbReference>
<comment type="caution">
    <text evidence="22">The sequence shown here is derived from an EMBL/GenBank/DDBJ whole genome shotgun (WGS) entry which is preliminary data.</text>
</comment>
<comment type="catalytic activity">
    <reaction evidence="17 19">
        <text>N(6)-biotinyl-L-lysyl-[protein] + hydrogencarbonate + ATP = N(6)-carboxybiotinyl-L-lysyl-[protein] + ADP + phosphate + H(+)</text>
        <dbReference type="Rhea" id="RHEA:13501"/>
        <dbReference type="Rhea" id="RHEA-COMP:10505"/>
        <dbReference type="Rhea" id="RHEA-COMP:10506"/>
        <dbReference type="ChEBI" id="CHEBI:15378"/>
        <dbReference type="ChEBI" id="CHEBI:17544"/>
        <dbReference type="ChEBI" id="CHEBI:30616"/>
        <dbReference type="ChEBI" id="CHEBI:43474"/>
        <dbReference type="ChEBI" id="CHEBI:83144"/>
        <dbReference type="ChEBI" id="CHEBI:83145"/>
        <dbReference type="ChEBI" id="CHEBI:456216"/>
        <dbReference type="EC" id="6.3.4.14"/>
    </reaction>
</comment>
<evidence type="ECO:0000313" key="22">
    <source>
        <dbReference type="EMBL" id="PVE46605.1"/>
    </source>
</evidence>
<dbReference type="FunFam" id="3.40.50.20:FF:000010">
    <property type="entry name" value="Propionyl-CoA carboxylase subunit alpha"/>
    <property type="match status" value="1"/>
</dbReference>
<evidence type="ECO:0000313" key="23">
    <source>
        <dbReference type="Proteomes" id="UP000244810"/>
    </source>
</evidence>
<dbReference type="Gene3D" id="3.40.50.20">
    <property type="match status" value="1"/>
</dbReference>
<gene>
    <name evidence="22" type="primary">accC</name>
    <name evidence="22" type="ORF">DDE23_15775</name>
</gene>
<dbReference type="RefSeq" id="WP_107752802.1">
    <property type="nucleotide sequence ID" value="NZ_QBKF01000008.1"/>
</dbReference>
<dbReference type="SUPFAM" id="SSF51246">
    <property type="entry name" value="Rudiment single hybrid motif"/>
    <property type="match status" value="1"/>
</dbReference>
<evidence type="ECO:0000256" key="2">
    <source>
        <dbReference type="ARBA" id="ARBA00004956"/>
    </source>
</evidence>
<keyword evidence="12" id="KW-0460">Magnesium</keyword>
<comment type="pathway">
    <text evidence="2 19">Lipid metabolism; malonyl-CoA biosynthesis; malonyl-CoA from acetyl-CoA: step 1/1.</text>
</comment>
<dbReference type="InterPro" id="IPR011764">
    <property type="entry name" value="Biotin_carboxylation_dom"/>
</dbReference>
<evidence type="ECO:0000256" key="6">
    <source>
        <dbReference type="ARBA" id="ARBA00022516"/>
    </source>
</evidence>
<dbReference type="Proteomes" id="UP000244810">
    <property type="component" value="Unassembled WGS sequence"/>
</dbReference>
<organism evidence="22 23">
    <name type="scientific">Pararhodobacter aggregans</name>
    <dbReference type="NCBI Taxonomy" id="404875"/>
    <lineage>
        <taxon>Bacteria</taxon>
        <taxon>Pseudomonadati</taxon>
        <taxon>Pseudomonadota</taxon>
        <taxon>Alphaproteobacteria</taxon>
        <taxon>Rhodobacterales</taxon>
        <taxon>Paracoccaceae</taxon>
        <taxon>Pararhodobacter</taxon>
    </lineage>
</organism>
<dbReference type="PANTHER" id="PTHR48095">
    <property type="entry name" value="PYRUVATE CARBOXYLASE SUBUNIT A"/>
    <property type="match status" value="1"/>
</dbReference>
<evidence type="ECO:0000256" key="8">
    <source>
        <dbReference type="ARBA" id="ARBA00022723"/>
    </source>
</evidence>
<keyword evidence="10 19" id="KW-0276">Fatty acid metabolism</keyword>
<evidence type="ECO:0000256" key="4">
    <source>
        <dbReference type="ARBA" id="ARBA00013263"/>
    </source>
</evidence>
<evidence type="ECO:0000256" key="14">
    <source>
        <dbReference type="ARBA" id="ARBA00023160"/>
    </source>
</evidence>
<evidence type="ECO:0000256" key="3">
    <source>
        <dbReference type="ARBA" id="ARBA00011750"/>
    </source>
</evidence>
<evidence type="ECO:0000256" key="17">
    <source>
        <dbReference type="ARBA" id="ARBA00048600"/>
    </source>
</evidence>
<dbReference type="SMART" id="SM00878">
    <property type="entry name" value="Biotin_carb_C"/>
    <property type="match status" value="1"/>
</dbReference>
<dbReference type="InterPro" id="IPR051602">
    <property type="entry name" value="ACC_Biotin_Carboxylase"/>
</dbReference>
<feature type="domain" description="ATP-grasp" evidence="20">
    <location>
        <begin position="120"/>
        <end position="316"/>
    </location>
</feature>
<evidence type="ECO:0000256" key="5">
    <source>
        <dbReference type="ARBA" id="ARBA00017242"/>
    </source>
</evidence>
<accession>A0A2T7UPF5</accession>
<dbReference type="GO" id="GO:2001295">
    <property type="term" value="P:malonyl-CoA biosynthetic process"/>
    <property type="evidence" value="ECO:0007669"/>
    <property type="project" value="UniProtKB-UniPathway"/>
</dbReference>
<keyword evidence="7 19" id="KW-0436">Ligase</keyword>
<comment type="function">
    <text evidence="1 19">This protein is a component of the acetyl coenzyme A carboxylase complex; first, biotin carboxylase catalyzes the carboxylation of the carrier protein and then the transcarboxylase transfers the carboxyl group to form malonyl-CoA.</text>
</comment>
<dbReference type="EC" id="6.3.4.14" evidence="4 19"/>
<protein>
    <recommendedName>
        <fullName evidence="5 19">Biotin carboxylase</fullName>
        <ecNumber evidence="4 19">6.3.4.14</ecNumber>
    </recommendedName>
    <alternativeName>
        <fullName evidence="16 19">Acetyl-coenzyme A carboxylase biotin carboxylase subunit A</fullName>
    </alternativeName>
</protein>
<name>A0A2T7UPF5_9RHOB</name>
<dbReference type="InterPro" id="IPR011761">
    <property type="entry name" value="ATP-grasp"/>
</dbReference>
<dbReference type="PROSITE" id="PS50975">
    <property type="entry name" value="ATP_GRASP"/>
    <property type="match status" value="1"/>
</dbReference>
<keyword evidence="11 18" id="KW-0067">ATP-binding</keyword>
<dbReference type="UniPathway" id="UPA00655">
    <property type="reaction ID" value="UER00711"/>
</dbReference>
<evidence type="ECO:0000256" key="12">
    <source>
        <dbReference type="ARBA" id="ARBA00022842"/>
    </source>
</evidence>
<dbReference type="InterPro" id="IPR013815">
    <property type="entry name" value="ATP_grasp_subdomain_1"/>
</dbReference>
<keyword evidence="14 19" id="KW-0275">Fatty acid biosynthesis</keyword>
<proteinExistence type="predicted"/>